<protein>
    <submittedName>
        <fullName evidence="1">Uncharacterized protein</fullName>
    </submittedName>
</protein>
<evidence type="ECO:0000313" key="1">
    <source>
        <dbReference type="EMBL" id="PVH97152.1"/>
    </source>
</evidence>
<reference evidence="1 2" key="1">
    <citation type="journal article" date="2018" name="Sci. Rep.">
        <title>Comparative genomics provides insights into the lifestyle and reveals functional heterogeneity of dark septate endophytic fungi.</title>
        <authorList>
            <person name="Knapp D.G."/>
            <person name="Nemeth J.B."/>
            <person name="Barry K."/>
            <person name="Hainaut M."/>
            <person name="Henrissat B."/>
            <person name="Johnson J."/>
            <person name="Kuo A."/>
            <person name="Lim J.H.P."/>
            <person name="Lipzen A."/>
            <person name="Nolan M."/>
            <person name="Ohm R.A."/>
            <person name="Tamas L."/>
            <person name="Grigoriev I.V."/>
            <person name="Spatafora J.W."/>
            <person name="Nagy L.G."/>
            <person name="Kovacs G.M."/>
        </authorList>
    </citation>
    <scope>NUCLEOTIDE SEQUENCE [LARGE SCALE GENOMIC DNA]</scope>
    <source>
        <strain evidence="1 2">DSE2036</strain>
    </source>
</reference>
<organism evidence="1 2">
    <name type="scientific">Periconia macrospinosa</name>
    <dbReference type="NCBI Taxonomy" id="97972"/>
    <lineage>
        <taxon>Eukaryota</taxon>
        <taxon>Fungi</taxon>
        <taxon>Dikarya</taxon>
        <taxon>Ascomycota</taxon>
        <taxon>Pezizomycotina</taxon>
        <taxon>Dothideomycetes</taxon>
        <taxon>Pleosporomycetidae</taxon>
        <taxon>Pleosporales</taxon>
        <taxon>Massarineae</taxon>
        <taxon>Periconiaceae</taxon>
        <taxon>Periconia</taxon>
    </lineage>
</organism>
<dbReference type="AlphaFoldDB" id="A0A2V1DGA1"/>
<evidence type="ECO:0000313" key="2">
    <source>
        <dbReference type="Proteomes" id="UP000244855"/>
    </source>
</evidence>
<accession>A0A2V1DGA1</accession>
<sequence length="58" mass="6236">MMDVGYYTPLTDLSAHDTTMGCDDRTSDVALRAPIYHHNTARVKNPLTFPPGRGGGGS</sequence>
<dbReference type="EMBL" id="KZ805444">
    <property type="protein sequence ID" value="PVH97152.1"/>
    <property type="molecule type" value="Genomic_DNA"/>
</dbReference>
<name>A0A2V1DGA1_9PLEO</name>
<dbReference type="Proteomes" id="UP000244855">
    <property type="component" value="Unassembled WGS sequence"/>
</dbReference>
<gene>
    <name evidence="1" type="ORF">DM02DRAFT_616698</name>
</gene>
<proteinExistence type="predicted"/>
<keyword evidence="2" id="KW-1185">Reference proteome</keyword>